<feature type="transmembrane region" description="Helical" evidence="1">
    <location>
        <begin position="77"/>
        <end position="98"/>
    </location>
</feature>
<dbReference type="EMBL" id="CP001100">
    <property type="protein sequence ID" value="ACF13151.1"/>
    <property type="molecule type" value="Genomic_DNA"/>
</dbReference>
<evidence type="ECO:0008006" key="4">
    <source>
        <dbReference type="Google" id="ProtNLM"/>
    </source>
</evidence>
<evidence type="ECO:0000313" key="2">
    <source>
        <dbReference type="EMBL" id="ACF13151.1"/>
    </source>
</evidence>
<sequence>MLLSSLIAAMHHLAAFAIAAALAVEFATFSRAITAERAKAIQLADMTYGIASIFIIVVGILRVVSFTKGVDFYIGNVFFWVKMLAFSAMGGLSIYPTIQFFSWSKRLKEGQLPEITVTQEKLIKRLILFELACLSIVVVAAPLMATGFALCP</sequence>
<dbReference type="HOGENOM" id="CLU_092231_2_0_10"/>
<keyword evidence="1" id="KW-0812">Transmembrane</keyword>
<accession>B3QVU4</accession>
<dbReference type="InterPro" id="IPR018706">
    <property type="entry name" value="DUF2214_membrane"/>
</dbReference>
<dbReference type="AlphaFoldDB" id="B3QVU4"/>
<gene>
    <name evidence="2" type="ordered locus">Ctha_0682</name>
</gene>
<reference evidence="2 3" key="1">
    <citation type="submission" date="2008-06" db="EMBL/GenBank/DDBJ databases">
        <title>Complete sequence of Chloroherpeton thalassium ATCC 35110.</title>
        <authorList>
            <consortium name="US DOE Joint Genome Institute"/>
            <person name="Lucas S."/>
            <person name="Copeland A."/>
            <person name="Lapidus A."/>
            <person name="Glavina del Rio T."/>
            <person name="Dalin E."/>
            <person name="Tice H."/>
            <person name="Bruce D."/>
            <person name="Goodwin L."/>
            <person name="Pitluck S."/>
            <person name="Schmutz J."/>
            <person name="Larimer F."/>
            <person name="Land M."/>
            <person name="Hauser L."/>
            <person name="Kyrpides N."/>
            <person name="Mikhailova N."/>
            <person name="Liu Z."/>
            <person name="Li T."/>
            <person name="Zhao F."/>
            <person name="Overmann J."/>
            <person name="Bryant D.A."/>
            <person name="Richardson P."/>
        </authorList>
    </citation>
    <scope>NUCLEOTIDE SEQUENCE [LARGE SCALE GENOMIC DNA]</scope>
    <source>
        <strain evidence="3">ATCC 35110 / GB-78</strain>
    </source>
</reference>
<name>B3QVU4_CHLT3</name>
<organism evidence="2 3">
    <name type="scientific">Chloroherpeton thalassium (strain ATCC 35110 / GB-78)</name>
    <dbReference type="NCBI Taxonomy" id="517418"/>
    <lineage>
        <taxon>Bacteria</taxon>
        <taxon>Pseudomonadati</taxon>
        <taxon>Chlorobiota</taxon>
        <taxon>Chlorobiia</taxon>
        <taxon>Chlorobiales</taxon>
        <taxon>Chloroherpetonaceae</taxon>
        <taxon>Chloroherpeton</taxon>
    </lineage>
</organism>
<feature type="transmembrane region" description="Helical" evidence="1">
    <location>
        <begin position="126"/>
        <end position="151"/>
    </location>
</feature>
<dbReference type="Pfam" id="PF09980">
    <property type="entry name" value="DUF2214"/>
    <property type="match status" value="1"/>
</dbReference>
<evidence type="ECO:0000256" key="1">
    <source>
        <dbReference type="SAM" id="Phobius"/>
    </source>
</evidence>
<dbReference type="OrthoDB" id="826511at2"/>
<keyword evidence="1" id="KW-1133">Transmembrane helix</keyword>
<keyword evidence="1" id="KW-0472">Membrane</keyword>
<dbReference type="Proteomes" id="UP000001208">
    <property type="component" value="Chromosome"/>
</dbReference>
<feature type="transmembrane region" description="Helical" evidence="1">
    <location>
        <begin position="48"/>
        <end position="65"/>
    </location>
</feature>
<evidence type="ECO:0000313" key="3">
    <source>
        <dbReference type="Proteomes" id="UP000001208"/>
    </source>
</evidence>
<dbReference type="KEGG" id="cts:Ctha_0682"/>
<dbReference type="eggNOG" id="COG3556">
    <property type="taxonomic scope" value="Bacteria"/>
</dbReference>
<keyword evidence="3" id="KW-1185">Reference proteome</keyword>
<dbReference type="STRING" id="517418.Ctha_0682"/>
<protein>
    <recommendedName>
        <fullName evidence="4">DUF2214 family protein</fullName>
    </recommendedName>
</protein>
<dbReference type="RefSeq" id="WP_012499235.1">
    <property type="nucleotide sequence ID" value="NC_011026.1"/>
</dbReference>
<proteinExistence type="predicted"/>